<name>A0A7W6EH35_9HYPH</name>
<dbReference type="Pfam" id="PF02518">
    <property type="entry name" value="HATPase_c"/>
    <property type="match status" value="1"/>
</dbReference>
<keyword evidence="9" id="KW-0902">Two-component regulatory system</keyword>
<dbReference type="Pfam" id="PF00512">
    <property type="entry name" value="HisKA"/>
    <property type="match status" value="1"/>
</dbReference>
<keyword evidence="4" id="KW-0597">Phosphoprotein</keyword>
<evidence type="ECO:0000259" key="12">
    <source>
        <dbReference type="PROSITE" id="PS50109"/>
    </source>
</evidence>
<organism evidence="14 15">
    <name type="scientific">Pseudochelatococcus contaminans</name>
    <dbReference type="NCBI Taxonomy" id="1538103"/>
    <lineage>
        <taxon>Bacteria</taxon>
        <taxon>Pseudomonadati</taxon>
        <taxon>Pseudomonadota</taxon>
        <taxon>Alphaproteobacteria</taxon>
        <taxon>Hyphomicrobiales</taxon>
        <taxon>Chelatococcaceae</taxon>
        <taxon>Pseudochelatococcus</taxon>
    </lineage>
</organism>
<dbReference type="PRINTS" id="PR00344">
    <property type="entry name" value="BCTRLSENSOR"/>
</dbReference>
<evidence type="ECO:0000256" key="6">
    <source>
        <dbReference type="ARBA" id="ARBA00022692"/>
    </source>
</evidence>
<dbReference type="Gene3D" id="1.10.287.130">
    <property type="match status" value="1"/>
</dbReference>
<proteinExistence type="predicted"/>
<dbReference type="SMART" id="SM00387">
    <property type="entry name" value="HATPase_c"/>
    <property type="match status" value="1"/>
</dbReference>
<evidence type="ECO:0000256" key="1">
    <source>
        <dbReference type="ARBA" id="ARBA00000085"/>
    </source>
</evidence>
<dbReference type="PANTHER" id="PTHR45436">
    <property type="entry name" value="SENSOR HISTIDINE KINASE YKOH"/>
    <property type="match status" value="1"/>
</dbReference>
<keyword evidence="7 14" id="KW-0418">Kinase</keyword>
<evidence type="ECO:0000256" key="11">
    <source>
        <dbReference type="SAM" id="Phobius"/>
    </source>
</evidence>
<dbReference type="CDD" id="cd00075">
    <property type="entry name" value="HATPase"/>
    <property type="match status" value="1"/>
</dbReference>
<comment type="caution">
    <text evidence="14">The sequence shown here is derived from an EMBL/GenBank/DDBJ whole genome shotgun (WGS) entry which is preliminary data.</text>
</comment>
<dbReference type="EMBL" id="JACICC010000004">
    <property type="protein sequence ID" value="MBB3809825.1"/>
    <property type="molecule type" value="Genomic_DNA"/>
</dbReference>
<dbReference type="SMART" id="SM00388">
    <property type="entry name" value="HisKA"/>
    <property type="match status" value="1"/>
</dbReference>
<comment type="subcellular location">
    <subcellularLocation>
        <location evidence="2">Membrane</location>
    </subcellularLocation>
</comment>
<feature type="transmembrane region" description="Helical" evidence="11">
    <location>
        <begin position="162"/>
        <end position="182"/>
    </location>
</feature>
<dbReference type="InterPro" id="IPR005467">
    <property type="entry name" value="His_kinase_dom"/>
</dbReference>
<evidence type="ECO:0000256" key="10">
    <source>
        <dbReference type="ARBA" id="ARBA00023136"/>
    </source>
</evidence>
<dbReference type="InterPro" id="IPR036097">
    <property type="entry name" value="HisK_dim/P_sf"/>
</dbReference>
<dbReference type="InterPro" id="IPR036890">
    <property type="entry name" value="HATPase_C_sf"/>
</dbReference>
<dbReference type="InterPro" id="IPR003660">
    <property type="entry name" value="HAMP_dom"/>
</dbReference>
<dbReference type="SMART" id="SM00304">
    <property type="entry name" value="HAMP"/>
    <property type="match status" value="1"/>
</dbReference>
<dbReference type="RefSeq" id="WP_183752333.1">
    <property type="nucleotide sequence ID" value="NZ_JACICC010000004.1"/>
</dbReference>
<sequence>MTALGKLFRSTGFKLQAIYLLLFVLFAGFVIGYVGWNTRQVMDSQIRDTLEAEIRGLSEQYRVGGIRRLVSIIDRRTREPGASLYLVTTFAGEYLAGNVDSVPLDILDRPGVHETFYSPEDETGPRSREAMAHVFILPGGFRMLVGRDLAERERLNEVIREALLLSLGLVTVLACIGGWFVMSRVLKRVDGMTETTRTIMAGNLGGRLAVSGNGDELDRLALNLNAMLDRINELMNGMKEVSDNIAHDLKTPLTRLRNRAEEALRNARTDEEYAHALEDTIEESDNLISVFNALLTIARLEAGNTPSSGATFDLAETARSVAELYEAVAEESLTPVVVEIDPGLSLPVAGSRELAGQALANLLDNAIKYGAAEGTNAAPIVISAGRQRTADGRDMAVVEVADHGPGIPEAAREQVLERFTRLESSRTSPGFGLGLSLVAAVTRMHDGRLTLGDNAPGLRVAFALPLAPLSDTITPPSASGQAAQSS</sequence>
<dbReference type="SUPFAM" id="SSF55874">
    <property type="entry name" value="ATPase domain of HSP90 chaperone/DNA topoisomerase II/histidine kinase"/>
    <property type="match status" value="1"/>
</dbReference>
<evidence type="ECO:0000256" key="2">
    <source>
        <dbReference type="ARBA" id="ARBA00004370"/>
    </source>
</evidence>
<dbReference type="InterPro" id="IPR004358">
    <property type="entry name" value="Sig_transdc_His_kin-like_C"/>
</dbReference>
<dbReference type="GO" id="GO:0000155">
    <property type="term" value="F:phosphorelay sensor kinase activity"/>
    <property type="evidence" value="ECO:0007669"/>
    <property type="project" value="InterPro"/>
</dbReference>
<keyword evidence="5" id="KW-0808">Transferase</keyword>
<dbReference type="Pfam" id="PF00672">
    <property type="entry name" value="HAMP"/>
    <property type="match status" value="1"/>
</dbReference>
<dbReference type="InterPro" id="IPR050428">
    <property type="entry name" value="TCS_sensor_his_kinase"/>
</dbReference>
<feature type="domain" description="HAMP" evidence="13">
    <location>
        <begin position="183"/>
        <end position="236"/>
    </location>
</feature>
<dbReference type="CDD" id="cd06225">
    <property type="entry name" value="HAMP"/>
    <property type="match status" value="1"/>
</dbReference>
<accession>A0A7W6EH35</accession>
<evidence type="ECO:0000256" key="3">
    <source>
        <dbReference type="ARBA" id="ARBA00012438"/>
    </source>
</evidence>
<dbReference type="SUPFAM" id="SSF158472">
    <property type="entry name" value="HAMP domain-like"/>
    <property type="match status" value="1"/>
</dbReference>
<dbReference type="Proteomes" id="UP000537592">
    <property type="component" value="Unassembled WGS sequence"/>
</dbReference>
<feature type="transmembrane region" description="Helical" evidence="11">
    <location>
        <begin position="17"/>
        <end position="36"/>
    </location>
</feature>
<feature type="domain" description="Histidine kinase" evidence="12">
    <location>
        <begin position="244"/>
        <end position="468"/>
    </location>
</feature>
<dbReference type="InterPro" id="IPR003661">
    <property type="entry name" value="HisK_dim/P_dom"/>
</dbReference>
<gene>
    <name evidence="14" type="ORF">FHS81_001913</name>
</gene>
<protein>
    <recommendedName>
        <fullName evidence="3">histidine kinase</fullName>
        <ecNumber evidence="3">2.7.13.3</ecNumber>
    </recommendedName>
</protein>
<dbReference type="GO" id="GO:0005886">
    <property type="term" value="C:plasma membrane"/>
    <property type="evidence" value="ECO:0007669"/>
    <property type="project" value="TreeGrafter"/>
</dbReference>
<dbReference type="PROSITE" id="PS50885">
    <property type="entry name" value="HAMP"/>
    <property type="match status" value="1"/>
</dbReference>
<evidence type="ECO:0000313" key="15">
    <source>
        <dbReference type="Proteomes" id="UP000537592"/>
    </source>
</evidence>
<dbReference type="InterPro" id="IPR003594">
    <property type="entry name" value="HATPase_dom"/>
</dbReference>
<evidence type="ECO:0000256" key="9">
    <source>
        <dbReference type="ARBA" id="ARBA00023012"/>
    </source>
</evidence>
<dbReference type="Gene3D" id="3.30.565.10">
    <property type="entry name" value="Histidine kinase-like ATPase, C-terminal domain"/>
    <property type="match status" value="1"/>
</dbReference>
<evidence type="ECO:0000256" key="4">
    <source>
        <dbReference type="ARBA" id="ARBA00022553"/>
    </source>
</evidence>
<evidence type="ECO:0000256" key="7">
    <source>
        <dbReference type="ARBA" id="ARBA00022777"/>
    </source>
</evidence>
<dbReference type="PROSITE" id="PS50109">
    <property type="entry name" value="HIS_KIN"/>
    <property type="match status" value="1"/>
</dbReference>
<reference evidence="14 15" key="1">
    <citation type="submission" date="2020-08" db="EMBL/GenBank/DDBJ databases">
        <title>Genomic Encyclopedia of Type Strains, Phase IV (KMG-IV): sequencing the most valuable type-strain genomes for metagenomic binning, comparative biology and taxonomic classification.</title>
        <authorList>
            <person name="Goeker M."/>
        </authorList>
    </citation>
    <scope>NUCLEOTIDE SEQUENCE [LARGE SCALE GENOMIC DNA]</scope>
    <source>
        <strain evidence="14 15">DSM 28760</strain>
    </source>
</reference>
<dbReference type="CDD" id="cd00082">
    <property type="entry name" value="HisKA"/>
    <property type="match status" value="1"/>
</dbReference>
<keyword evidence="8 11" id="KW-1133">Transmembrane helix</keyword>
<dbReference type="Gene3D" id="6.10.340.10">
    <property type="match status" value="1"/>
</dbReference>
<dbReference type="EC" id="2.7.13.3" evidence="3"/>
<dbReference type="AlphaFoldDB" id="A0A7W6EH35"/>
<evidence type="ECO:0000313" key="14">
    <source>
        <dbReference type="EMBL" id="MBB3809825.1"/>
    </source>
</evidence>
<dbReference type="PANTHER" id="PTHR45436:SF8">
    <property type="entry name" value="HISTIDINE KINASE"/>
    <property type="match status" value="1"/>
</dbReference>
<evidence type="ECO:0000256" key="5">
    <source>
        <dbReference type="ARBA" id="ARBA00022679"/>
    </source>
</evidence>
<comment type="catalytic activity">
    <reaction evidence="1">
        <text>ATP + protein L-histidine = ADP + protein N-phospho-L-histidine.</text>
        <dbReference type="EC" id="2.7.13.3"/>
    </reaction>
</comment>
<keyword evidence="15" id="KW-1185">Reference proteome</keyword>
<evidence type="ECO:0000256" key="8">
    <source>
        <dbReference type="ARBA" id="ARBA00022989"/>
    </source>
</evidence>
<dbReference type="SUPFAM" id="SSF47384">
    <property type="entry name" value="Homodimeric domain of signal transducing histidine kinase"/>
    <property type="match status" value="1"/>
</dbReference>
<keyword evidence="6 11" id="KW-0812">Transmembrane</keyword>
<evidence type="ECO:0000259" key="13">
    <source>
        <dbReference type="PROSITE" id="PS50885"/>
    </source>
</evidence>
<keyword evidence="10 11" id="KW-0472">Membrane</keyword>